<dbReference type="EMBL" id="JANIBJ010000040">
    <property type="protein sequence ID" value="MCQ8105876.1"/>
    <property type="molecule type" value="Genomic_DNA"/>
</dbReference>
<gene>
    <name evidence="5 8" type="primary">fmt</name>
    <name evidence="8" type="ORF">NP590_17330</name>
</gene>
<protein>
    <recommendedName>
        <fullName evidence="2 5">Methionyl-tRNA formyltransferase</fullName>
        <ecNumber evidence="2 5">2.1.2.9</ecNumber>
    </recommendedName>
</protein>
<dbReference type="InterPro" id="IPR011034">
    <property type="entry name" value="Formyl_transferase-like_C_sf"/>
</dbReference>
<dbReference type="InterPro" id="IPR036477">
    <property type="entry name" value="Formyl_transf_N_sf"/>
</dbReference>
<dbReference type="EC" id="2.1.2.9" evidence="2 5"/>
<evidence type="ECO:0000256" key="4">
    <source>
        <dbReference type="ARBA" id="ARBA00022917"/>
    </source>
</evidence>
<dbReference type="HAMAP" id="MF_00182">
    <property type="entry name" value="Formyl_trans"/>
    <property type="match status" value="1"/>
</dbReference>
<evidence type="ECO:0000313" key="8">
    <source>
        <dbReference type="EMBL" id="MCQ8105876.1"/>
    </source>
</evidence>
<dbReference type="PROSITE" id="PS00373">
    <property type="entry name" value="GART"/>
    <property type="match status" value="1"/>
</dbReference>
<dbReference type="SUPFAM" id="SSF53328">
    <property type="entry name" value="Formyltransferase"/>
    <property type="match status" value="1"/>
</dbReference>
<dbReference type="InterPro" id="IPR041711">
    <property type="entry name" value="Met-tRNA-FMT_N"/>
</dbReference>
<comment type="caution">
    <text evidence="8">The sequence shown here is derived from an EMBL/GenBank/DDBJ whole genome shotgun (WGS) entry which is preliminary data.</text>
</comment>
<evidence type="ECO:0000259" key="7">
    <source>
        <dbReference type="Pfam" id="PF02911"/>
    </source>
</evidence>
<accession>A0ABT1TK78</accession>
<dbReference type="Pfam" id="PF02911">
    <property type="entry name" value="Formyl_trans_C"/>
    <property type="match status" value="1"/>
</dbReference>
<dbReference type="InterPro" id="IPR005794">
    <property type="entry name" value="Fmt"/>
</dbReference>
<dbReference type="InterPro" id="IPR044135">
    <property type="entry name" value="Met-tRNA-FMT_C"/>
</dbReference>
<feature type="domain" description="Formyl transferase C-terminal" evidence="7">
    <location>
        <begin position="203"/>
        <end position="298"/>
    </location>
</feature>
<dbReference type="PANTHER" id="PTHR11138">
    <property type="entry name" value="METHIONYL-TRNA FORMYLTRANSFERASE"/>
    <property type="match status" value="1"/>
</dbReference>
<dbReference type="PANTHER" id="PTHR11138:SF5">
    <property type="entry name" value="METHIONYL-TRNA FORMYLTRANSFERASE, MITOCHONDRIAL"/>
    <property type="match status" value="1"/>
</dbReference>
<dbReference type="NCBIfam" id="TIGR00460">
    <property type="entry name" value="fmt"/>
    <property type="match status" value="1"/>
</dbReference>
<evidence type="ECO:0000256" key="3">
    <source>
        <dbReference type="ARBA" id="ARBA00022679"/>
    </source>
</evidence>
<dbReference type="GO" id="GO:0004479">
    <property type="term" value="F:methionyl-tRNA formyltransferase activity"/>
    <property type="evidence" value="ECO:0007669"/>
    <property type="project" value="UniProtKB-EC"/>
</dbReference>
<keyword evidence="3 5" id="KW-0808">Transferase</keyword>
<proteinExistence type="inferred from homology"/>
<dbReference type="CDD" id="cd08646">
    <property type="entry name" value="FMT_core_Met-tRNA-FMT_N"/>
    <property type="match status" value="1"/>
</dbReference>
<name>A0ABT1TK78_9GAMM</name>
<dbReference type="CDD" id="cd08704">
    <property type="entry name" value="Met_tRNA_FMT_C"/>
    <property type="match status" value="1"/>
</dbReference>
<keyword evidence="4 5" id="KW-0648">Protein biosynthesis</keyword>
<dbReference type="InterPro" id="IPR005793">
    <property type="entry name" value="Formyl_trans_C"/>
</dbReference>
<comment type="function">
    <text evidence="5">Attaches a formyl group to the free amino group of methionyl-tRNA(fMet). The formyl group appears to play a dual role in the initiator identity of N-formylmethionyl-tRNA by promoting its recognition by IF2 and preventing the misappropriation of this tRNA by the elongation apparatus.</text>
</comment>
<evidence type="ECO:0000256" key="5">
    <source>
        <dbReference type="HAMAP-Rule" id="MF_00182"/>
    </source>
</evidence>
<dbReference type="InterPro" id="IPR002376">
    <property type="entry name" value="Formyl_transf_N"/>
</dbReference>
<dbReference type="Gene3D" id="3.40.50.12230">
    <property type="match status" value="1"/>
</dbReference>
<dbReference type="InterPro" id="IPR001555">
    <property type="entry name" value="GART_AS"/>
</dbReference>
<reference evidence="8 9" key="1">
    <citation type="submission" date="2022-07" db="EMBL/GenBank/DDBJ databases">
        <title>Methylomonas rivi sp. nov., Methylomonas rosea sp. nov., Methylomonas aureus sp. nov. and Methylomonas subterranea sp. nov., four novel methanotrophs isolated from a freshwater creek and the deep terrestrial subsurface.</title>
        <authorList>
            <person name="Abin C."/>
            <person name="Sankaranarayanan K."/>
            <person name="Garner C."/>
            <person name="Sindelar R."/>
            <person name="Kotary K."/>
            <person name="Garner R."/>
            <person name="Barclay S."/>
            <person name="Lawson P."/>
            <person name="Krumholz L."/>
        </authorList>
    </citation>
    <scope>NUCLEOTIDE SEQUENCE [LARGE SCALE GENOMIC DNA]</scope>
    <source>
        <strain evidence="8 9">SURF-2</strain>
    </source>
</reference>
<sequence length="308" mass="33143">MRIVFAGTPEFAVPTLQAILKSNHQVCAVYTQPDRPAGRGRKLTASPVKQLAQSHGIPVYQPENFKAAEAVSELAALNADLMVVIAYGLILPQAVIDTPRLGCINVHGSLLPRWRGAAPIHRALIAGDDRTGITIMKVVKKLDAGDMLLKAECPIGATDTSSSLHDKLAQMGAEALVKVLDQYQQGTVNAEPQDENLVTYAHKLEKHEALLDWTDTAIQLDRKIRGLNAWPVAQTLFKGEILRVWHCALTDKSSNLPAGGIDCGDHHLDVATGDGVLRLLEVQLPGGKRISGQDFLNARAADGARLGS</sequence>
<feature type="binding site" evidence="5">
    <location>
        <begin position="109"/>
        <end position="112"/>
    </location>
    <ligand>
        <name>(6S)-5,6,7,8-tetrahydrofolate</name>
        <dbReference type="ChEBI" id="CHEBI:57453"/>
    </ligand>
</feature>
<dbReference type="Pfam" id="PF00551">
    <property type="entry name" value="Formyl_trans_N"/>
    <property type="match status" value="1"/>
</dbReference>
<comment type="catalytic activity">
    <reaction evidence="5">
        <text>L-methionyl-tRNA(fMet) + (6R)-10-formyltetrahydrofolate = N-formyl-L-methionyl-tRNA(fMet) + (6S)-5,6,7,8-tetrahydrofolate + H(+)</text>
        <dbReference type="Rhea" id="RHEA:24380"/>
        <dbReference type="Rhea" id="RHEA-COMP:9952"/>
        <dbReference type="Rhea" id="RHEA-COMP:9953"/>
        <dbReference type="ChEBI" id="CHEBI:15378"/>
        <dbReference type="ChEBI" id="CHEBI:57453"/>
        <dbReference type="ChEBI" id="CHEBI:78530"/>
        <dbReference type="ChEBI" id="CHEBI:78844"/>
        <dbReference type="ChEBI" id="CHEBI:195366"/>
        <dbReference type="EC" id="2.1.2.9"/>
    </reaction>
</comment>
<evidence type="ECO:0000256" key="1">
    <source>
        <dbReference type="ARBA" id="ARBA00010699"/>
    </source>
</evidence>
<evidence type="ECO:0000259" key="6">
    <source>
        <dbReference type="Pfam" id="PF00551"/>
    </source>
</evidence>
<feature type="domain" description="Formyl transferase N-terminal" evidence="6">
    <location>
        <begin position="1"/>
        <end position="180"/>
    </location>
</feature>
<evidence type="ECO:0000256" key="2">
    <source>
        <dbReference type="ARBA" id="ARBA00012261"/>
    </source>
</evidence>
<comment type="similarity">
    <text evidence="1 5">Belongs to the Fmt family.</text>
</comment>
<organism evidence="8 9">
    <name type="scientific">Methylomonas subterranea</name>
    <dbReference type="NCBI Taxonomy" id="2952225"/>
    <lineage>
        <taxon>Bacteria</taxon>
        <taxon>Pseudomonadati</taxon>
        <taxon>Pseudomonadota</taxon>
        <taxon>Gammaproteobacteria</taxon>
        <taxon>Methylococcales</taxon>
        <taxon>Methylococcaceae</taxon>
        <taxon>Methylomonas</taxon>
    </lineage>
</organism>
<evidence type="ECO:0000313" key="9">
    <source>
        <dbReference type="Proteomes" id="UP001524499"/>
    </source>
</evidence>
<dbReference type="SUPFAM" id="SSF50486">
    <property type="entry name" value="FMT C-terminal domain-like"/>
    <property type="match status" value="1"/>
</dbReference>
<dbReference type="Proteomes" id="UP001524499">
    <property type="component" value="Unassembled WGS sequence"/>
</dbReference>
<keyword evidence="9" id="KW-1185">Reference proteome</keyword>
<dbReference type="RefSeq" id="WP_256603912.1">
    <property type="nucleotide sequence ID" value="NZ_JANIBJ010000040.1"/>
</dbReference>